<dbReference type="GO" id="GO:0016740">
    <property type="term" value="F:transferase activity"/>
    <property type="evidence" value="ECO:0007669"/>
    <property type="project" value="UniProtKB-KW"/>
</dbReference>
<feature type="domain" description="LicD/FKTN/FKRP nucleotidyltransferase" evidence="2">
    <location>
        <begin position="193"/>
        <end position="218"/>
    </location>
</feature>
<feature type="transmembrane region" description="Helical" evidence="1">
    <location>
        <begin position="46"/>
        <end position="70"/>
    </location>
</feature>
<evidence type="ECO:0000313" key="3">
    <source>
        <dbReference type="EMBL" id="THD27743.1"/>
    </source>
</evidence>
<dbReference type="Pfam" id="PF04991">
    <property type="entry name" value="LicD"/>
    <property type="match status" value="1"/>
</dbReference>
<dbReference type="PANTHER" id="PTHR43404">
    <property type="entry name" value="LIPOPOLYSACCHARIDE CHOLINEPHOSPHOTRANSFERASE LICD"/>
    <property type="match status" value="1"/>
</dbReference>
<keyword evidence="1" id="KW-0812">Transmembrane</keyword>
<dbReference type="EMBL" id="JXXN02000336">
    <property type="protein sequence ID" value="THD27743.1"/>
    <property type="molecule type" value="Genomic_DNA"/>
</dbReference>
<evidence type="ECO:0000313" key="4">
    <source>
        <dbReference type="Proteomes" id="UP000230066"/>
    </source>
</evidence>
<dbReference type="InterPro" id="IPR007074">
    <property type="entry name" value="LicD/FKTN/FKRP_NTP_transf"/>
</dbReference>
<comment type="caution">
    <text evidence="3">The sequence shown here is derived from an EMBL/GenBank/DDBJ whole genome shotgun (WGS) entry which is preliminary data.</text>
</comment>
<name>A0A4E0RK30_FASHE</name>
<accession>A0A4E0RK30</accession>
<dbReference type="PANTHER" id="PTHR43404:SF1">
    <property type="entry name" value="MNN4P"/>
    <property type="match status" value="1"/>
</dbReference>
<dbReference type="Proteomes" id="UP000230066">
    <property type="component" value="Unassembled WGS sequence"/>
</dbReference>
<proteinExistence type="predicted"/>
<organism evidence="3 4">
    <name type="scientific">Fasciola hepatica</name>
    <name type="common">Liver fluke</name>
    <dbReference type="NCBI Taxonomy" id="6192"/>
    <lineage>
        <taxon>Eukaryota</taxon>
        <taxon>Metazoa</taxon>
        <taxon>Spiralia</taxon>
        <taxon>Lophotrochozoa</taxon>
        <taxon>Platyhelminthes</taxon>
        <taxon>Trematoda</taxon>
        <taxon>Digenea</taxon>
        <taxon>Plagiorchiida</taxon>
        <taxon>Echinostomata</taxon>
        <taxon>Echinostomatoidea</taxon>
        <taxon>Fasciolidae</taxon>
        <taxon>Fasciola</taxon>
    </lineage>
</organism>
<keyword evidence="1" id="KW-0472">Membrane</keyword>
<dbReference type="GO" id="GO:0009100">
    <property type="term" value="P:glycoprotein metabolic process"/>
    <property type="evidence" value="ECO:0007669"/>
    <property type="project" value="UniProtKB-ARBA"/>
</dbReference>
<keyword evidence="4" id="KW-1185">Reference proteome</keyword>
<reference evidence="3" key="1">
    <citation type="submission" date="2019-03" db="EMBL/GenBank/DDBJ databases">
        <title>Improved annotation for the trematode Fasciola hepatica.</title>
        <authorList>
            <person name="Choi Y.-J."/>
            <person name="Martin J."/>
            <person name="Mitreva M."/>
        </authorList>
    </citation>
    <scope>NUCLEOTIDE SEQUENCE [LARGE SCALE GENOMIC DNA]</scope>
</reference>
<dbReference type="AlphaFoldDB" id="A0A4E0RK30"/>
<gene>
    <name evidence="3" type="ORF">D915_001491</name>
</gene>
<evidence type="ECO:0000256" key="1">
    <source>
        <dbReference type="SAM" id="Phobius"/>
    </source>
</evidence>
<protein>
    <submittedName>
        <fullName evidence="3">Lipopolysaccharide choline phosphotransferase protein</fullName>
    </submittedName>
</protein>
<sequence>MAPNKRQQITNQAKTIRSKTKGKMYSIYRNTGTNPERLLHRIYDGVLFELLWAMKITLFIAAALLVGVTIDNLSNEEMDPELLSLGSFHPTASMAPCAEQSTVDNAQVFLDIHVVQPYKNTSLINLLPNLTELDWPKPLFATTPAGFLLPNKTVYPLPRPFEPVMSKGQISLSRKLLNLFSDFMFSHGYGDRFWLNGGTLVGSYHHHDFIPWDDDIDVLADADLRPTIQSFLEHLAPEYEWYAMWERDKLFTKSLNASDNHLDLEYSRTTSDKGWAWPFLDIGYYRSGPTQTCVYLWRPGQGECFENSAIFPLLYRPFGKEWYPTPCNTPSYLRSVYKMRSSCVTFGYSHIFEVGSSYARVPCYTLAGKYAFTQHCSVTTVPWHSTHALLNKTFVINQERLVIKTTIGWKVVHTLNLPLKNEVRKCKGYGVPEPR</sequence>
<keyword evidence="1" id="KW-1133">Transmembrane helix</keyword>
<dbReference type="InterPro" id="IPR052942">
    <property type="entry name" value="LPS_cholinephosphotransferase"/>
</dbReference>
<evidence type="ECO:0000259" key="2">
    <source>
        <dbReference type="Pfam" id="PF04991"/>
    </source>
</evidence>